<name>Q8FMT8_COREF</name>
<reference evidence="2 3" key="1">
    <citation type="journal article" date="2003" name="Genome Res.">
        <title>Comparative complete genome sequence analysis of the amino acid replacements responsible for the thermostability of Corynebacterium efficiens.</title>
        <authorList>
            <person name="Nishio Y."/>
            <person name="Nakamura Y."/>
            <person name="Kawarabayasi Y."/>
            <person name="Usuda Y."/>
            <person name="Kimura E."/>
            <person name="Sugimoto S."/>
            <person name="Matsui K."/>
            <person name="Yamagishi A."/>
            <person name="Kikuchi H."/>
            <person name="Ikeo K."/>
            <person name="Gojobori T."/>
        </authorList>
    </citation>
    <scope>NUCLEOTIDE SEQUENCE [LARGE SCALE GENOMIC DNA]</scope>
    <source>
        <strain evidence="3">DSM 44549 / YS-314 / AJ 12310 / JCM 11189 / NBRC 100395</strain>
    </source>
</reference>
<protein>
    <recommendedName>
        <fullName evidence="1">SCP domain-containing protein</fullName>
    </recommendedName>
</protein>
<sequence length="178" mass="19223">MRDLDSSIRAAIRRPGITNGTVVDSLTNLVPILSVLLTLVITVATVLTGLDDSSGDTDGDNPPPVVNEQMRTDLLRAINYHRDIPVDFDLELHASAQRQAVVNATAGGHKMTTADSGRILMLQAHQDTDSASVDDFLELWADDGLNYAALMHPDNREIGVGVAETDGTTYAVVQFRQL</sequence>
<dbReference type="HOGENOM" id="CLU_1508176_0_0_11"/>
<evidence type="ECO:0000259" key="1">
    <source>
        <dbReference type="Pfam" id="PF00188"/>
    </source>
</evidence>
<dbReference type="KEGG" id="cef:CE2411"/>
<feature type="domain" description="SCP" evidence="1">
    <location>
        <begin position="85"/>
        <end position="174"/>
    </location>
</feature>
<evidence type="ECO:0000313" key="2">
    <source>
        <dbReference type="EMBL" id="BAC19221.1"/>
    </source>
</evidence>
<organism evidence="2 3">
    <name type="scientific">Corynebacterium efficiens (strain DSM 44549 / YS-314 / AJ 12310 / JCM 11189 / NBRC 100395)</name>
    <dbReference type="NCBI Taxonomy" id="196164"/>
    <lineage>
        <taxon>Bacteria</taxon>
        <taxon>Bacillati</taxon>
        <taxon>Actinomycetota</taxon>
        <taxon>Actinomycetes</taxon>
        <taxon>Mycobacteriales</taxon>
        <taxon>Corynebacteriaceae</taxon>
        <taxon>Corynebacterium</taxon>
    </lineage>
</organism>
<accession>Q8FMT8</accession>
<dbReference type="CDD" id="cd05379">
    <property type="entry name" value="CAP_bacterial"/>
    <property type="match status" value="1"/>
</dbReference>
<dbReference type="AlphaFoldDB" id="Q8FMT8"/>
<dbReference type="STRING" id="196164.gene:10742849"/>
<dbReference type="InterPro" id="IPR014044">
    <property type="entry name" value="CAP_dom"/>
</dbReference>
<proteinExistence type="predicted"/>
<dbReference type="SUPFAM" id="SSF55797">
    <property type="entry name" value="PR-1-like"/>
    <property type="match status" value="1"/>
</dbReference>
<dbReference type="RefSeq" id="WP_006768417.1">
    <property type="nucleotide sequence ID" value="NC_004369.1"/>
</dbReference>
<dbReference type="InterPro" id="IPR035940">
    <property type="entry name" value="CAP_sf"/>
</dbReference>
<dbReference type="EMBL" id="BA000035">
    <property type="protein sequence ID" value="BAC19221.1"/>
    <property type="molecule type" value="Genomic_DNA"/>
</dbReference>
<keyword evidence="3" id="KW-1185">Reference proteome</keyword>
<dbReference type="eggNOG" id="COG2340">
    <property type="taxonomic scope" value="Bacteria"/>
</dbReference>
<accession>C8NR26</accession>
<dbReference type="Pfam" id="PF00188">
    <property type="entry name" value="CAP"/>
    <property type="match status" value="1"/>
</dbReference>
<dbReference type="Proteomes" id="UP000001409">
    <property type="component" value="Chromosome"/>
</dbReference>
<evidence type="ECO:0000313" key="3">
    <source>
        <dbReference type="Proteomes" id="UP000001409"/>
    </source>
</evidence>